<dbReference type="Proteomes" id="UP001472677">
    <property type="component" value="Unassembled WGS sequence"/>
</dbReference>
<name>A0ABR2CAF0_9ROSI</name>
<proteinExistence type="predicted"/>
<feature type="compositionally biased region" description="Polar residues" evidence="1">
    <location>
        <begin position="108"/>
        <end position="123"/>
    </location>
</feature>
<keyword evidence="3" id="KW-1185">Reference proteome</keyword>
<accession>A0ABR2CAF0</accession>
<feature type="region of interest" description="Disordered" evidence="1">
    <location>
        <begin position="88"/>
        <end position="123"/>
    </location>
</feature>
<gene>
    <name evidence="2" type="ORF">V6N12_069004</name>
</gene>
<sequence>MLKGVFGESKVDFLQNCAIAWCRRPIGMTSLATKMKEDALEDFSVMRITGSKVLLMFTGGDACLKDYCDEGSSESIKYGNDGEVAMDVSRAGGSGHGNDGMAEKTVAGSRNGTKISGENMRYS</sequence>
<evidence type="ECO:0000256" key="1">
    <source>
        <dbReference type="SAM" id="MobiDB-lite"/>
    </source>
</evidence>
<organism evidence="2 3">
    <name type="scientific">Hibiscus sabdariffa</name>
    <name type="common">roselle</name>
    <dbReference type="NCBI Taxonomy" id="183260"/>
    <lineage>
        <taxon>Eukaryota</taxon>
        <taxon>Viridiplantae</taxon>
        <taxon>Streptophyta</taxon>
        <taxon>Embryophyta</taxon>
        <taxon>Tracheophyta</taxon>
        <taxon>Spermatophyta</taxon>
        <taxon>Magnoliopsida</taxon>
        <taxon>eudicotyledons</taxon>
        <taxon>Gunneridae</taxon>
        <taxon>Pentapetalae</taxon>
        <taxon>rosids</taxon>
        <taxon>malvids</taxon>
        <taxon>Malvales</taxon>
        <taxon>Malvaceae</taxon>
        <taxon>Malvoideae</taxon>
        <taxon>Hibiscus</taxon>
    </lineage>
</organism>
<protein>
    <submittedName>
        <fullName evidence="2">Uncharacterized protein</fullName>
    </submittedName>
</protein>
<dbReference type="EMBL" id="JBBPBM010000059">
    <property type="protein sequence ID" value="KAK8516397.1"/>
    <property type="molecule type" value="Genomic_DNA"/>
</dbReference>
<evidence type="ECO:0000313" key="2">
    <source>
        <dbReference type="EMBL" id="KAK8516397.1"/>
    </source>
</evidence>
<evidence type="ECO:0000313" key="3">
    <source>
        <dbReference type="Proteomes" id="UP001472677"/>
    </source>
</evidence>
<reference evidence="2 3" key="1">
    <citation type="journal article" date="2024" name="G3 (Bethesda)">
        <title>Genome assembly of Hibiscus sabdariffa L. provides insights into metabolisms of medicinal natural products.</title>
        <authorList>
            <person name="Kim T."/>
        </authorList>
    </citation>
    <scope>NUCLEOTIDE SEQUENCE [LARGE SCALE GENOMIC DNA]</scope>
    <source>
        <strain evidence="2">TK-2024</strain>
        <tissue evidence="2">Old leaves</tissue>
    </source>
</reference>
<comment type="caution">
    <text evidence="2">The sequence shown here is derived from an EMBL/GenBank/DDBJ whole genome shotgun (WGS) entry which is preliminary data.</text>
</comment>